<evidence type="ECO:0000256" key="2">
    <source>
        <dbReference type="ARBA" id="ARBA00005992"/>
    </source>
</evidence>
<evidence type="ECO:0000256" key="4">
    <source>
        <dbReference type="ARBA" id="ARBA00022679"/>
    </source>
</evidence>
<dbReference type="InterPro" id="IPR050979">
    <property type="entry name" value="LD-transpeptidase"/>
</dbReference>
<evidence type="ECO:0000313" key="12">
    <source>
        <dbReference type="Proteomes" id="UP000615026"/>
    </source>
</evidence>
<dbReference type="GO" id="GO:0071555">
    <property type="term" value="P:cell wall organization"/>
    <property type="evidence" value="ECO:0007669"/>
    <property type="project" value="UniProtKB-UniRule"/>
</dbReference>
<dbReference type="Pfam" id="PF03734">
    <property type="entry name" value="YkuD"/>
    <property type="match status" value="1"/>
</dbReference>
<feature type="active site" description="Proton donor/acceptor" evidence="9">
    <location>
        <position position="154"/>
    </location>
</feature>
<dbReference type="AlphaFoldDB" id="A0A929FCK7"/>
<dbReference type="PANTHER" id="PTHR30582">
    <property type="entry name" value="L,D-TRANSPEPTIDASE"/>
    <property type="match status" value="1"/>
</dbReference>
<dbReference type="GO" id="GO:0071972">
    <property type="term" value="F:peptidoglycan L,D-transpeptidase activity"/>
    <property type="evidence" value="ECO:0007669"/>
    <property type="project" value="TreeGrafter"/>
</dbReference>
<dbReference type="GO" id="GO:0008360">
    <property type="term" value="P:regulation of cell shape"/>
    <property type="evidence" value="ECO:0007669"/>
    <property type="project" value="UniProtKB-UniRule"/>
</dbReference>
<evidence type="ECO:0000256" key="6">
    <source>
        <dbReference type="ARBA" id="ARBA00022960"/>
    </source>
</evidence>
<sequence length="195" mass="21110">MTKAVRSVIVGLTVPLWGLLVLPSAAQIAVDANPPVFTVPTAGAVKPPASEIIKWPPPVSIEQPVALPVTLVLQLSQRQLHVYRGDTLETMFPVAVGKTGWETPTGTFEVSYMLENPGWTNPFTGEVLPPGPENPLGERWISFWTDGQNEIGFHGTPNRGSIGQASSHGCVRLYNEHIRELYDLVTPGTLVTVLP</sequence>
<gene>
    <name evidence="11" type="ORF">IQ260_26325</name>
</gene>
<dbReference type="CDD" id="cd16913">
    <property type="entry name" value="YkuD_like"/>
    <property type="match status" value="1"/>
</dbReference>
<name>A0A929FCK7_LEPEC</name>
<evidence type="ECO:0000313" key="11">
    <source>
        <dbReference type="EMBL" id="MBE9070162.1"/>
    </source>
</evidence>
<comment type="caution">
    <text evidence="11">The sequence shown here is derived from an EMBL/GenBank/DDBJ whole genome shotgun (WGS) entry which is preliminary data.</text>
</comment>
<evidence type="ECO:0000256" key="5">
    <source>
        <dbReference type="ARBA" id="ARBA00022801"/>
    </source>
</evidence>
<protein>
    <submittedName>
        <fullName evidence="11">L,D-transpeptidase</fullName>
    </submittedName>
</protein>
<comment type="pathway">
    <text evidence="1 9">Cell wall biogenesis; peptidoglycan biosynthesis.</text>
</comment>
<accession>A0A929FCK7</accession>
<dbReference type="PANTHER" id="PTHR30582:SF24">
    <property type="entry name" value="L,D-TRANSPEPTIDASE ERFK_SRFK-RELATED"/>
    <property type="match status" value="1"/>
</dbReference>
<dbReference type="GO" id="GO:0005576">
    <property type="term" value="C:extracellular region"/>
    <property type="evidence" value="ECO:0007669"/>
    <property type="project" value="TreeGrafter"/>
</dbReference>
<evidence type="ECO:0000256" key="9">
    <source>
        <dbReference type="PROSITE-ProRule" id="PRU01373"/>
    </source>
</evidence>
<dbReference type="Proteomes" id="UP000615026">
    <property type="component" value="Unassembled WGS sequence"/>
</dbReference>
<reference evidence="11" key="1">
    <citation type="submission" date="2020-10" db="EMBL/GenBank/DDBJ databases">
        <authorList>
            <person name="Castelo-Branco R."/>
            <person name="Eusebio N."/>
            <person name="Adriana R."/>
            <person name="Vieira A."/>
            <person name="Brugerolle De Fraissinette N."/>
            <person name="Rezende De Castro R."/>
            <person name="Schneider M.P."/>
            <person name="Vasconcelos V."/>
            <person name="Leao P.N."/>
        </authorList>
    </citation>
    <scope>NUCLEOTIDE SEQUENCE</scope>
    <source>
        <strain evidence="11">LEGE 11479</strain>
    </source>
</reference>
<evidence type="ECO:0000256" key="3">
    <source>
        <dbReference type="ARBA" id="ARBA00022676"/>
    </source>
</evidence>
<dbReference type="RefSeq" id="WP_193996045.1">
    <property type="nucleotide sequence ID" value="NZ_JADEXP010000383.1"/>
</dbReference>
<dbReference type="InterPro" id="IPR005490">
    <property type="entry name" value="LD_TPept_cat_dom"/>
</dbReference>
<evidence type="ECO:0000256" key="8">
    <source>
        <dbReference type="ARBA" id="ARBA00023316"/>
    </source>
</evidence>
<evidence type="ECO:0000259" key="10">
    <source>
        <dbReference type="PROSITE" id="PS52029"/>
    </source>
</evidence>
<dbReference type="Gene3D" id="2.40.440.10">
    <property type="entry name" value="L,D-transpeptidase catalytic domain-like"/>
    <property type="match status" value="1"/>
</dbReference>
<keyword evidence="7 9" id="KW-0573">Peptidoglycan synthesis</keyword>
<dbReference type="InterPro" id="IPR038063">
    <property type="entry name" value="Transpep_catalytic_dom"/>
</dbReference>
<keyword evidence="8 9" id="KW-0961">Cell wall biogenesis/degradation</keyword>
<dbReference type="SUPFAM" id="SSF141523">
    <property type="entry name" value="L,D-transpeptidase catalytic domain-like"/>
    <property type="match status" value="1"/>
</dbReference>
<keyword evidence="5" id="KW-0378">Hydrolase</keyword>
<feature type="active site" description="Nucleophile" evidence="9">
    <location>
        <position position="170"/>
    </location>
</feature>
<evidence type="ECO:0000256" key="7">
    <source>
        <dbReference type="ARBA" id="ARBA00022984"/>
    </source>
</evidence>
<keyword evidence="3" id="KW-0328">Glycosyltransferase</keyword>
<dbReference type="GO" id="GO:0016757">
    <property type="term" value="F:glycosyltransferase activity"/>
    <property type="evidence" value="ECO:0007669"/>
    <property type="project" value="UniProtKB-KW"/>
</dbReference>
<keyword evidence="4" id="KW-0808">Transferase</keyword>
<feature type="domain" description="L,D-TPase catalytic" evidence="10">
    <location>
        <begin position="69"/>
        <end position="194"/>
    </location>
</feature>
<proteinExistence type="inferred from homology"/>
<evidence type="ECO:0000256" key="1">
    <source>
        <dbReference type="ARBA" id="ARBA00004752"/>
    </source>
</evidence>
<dbReference type="EMBL" id="JADEXP010000383">
    <property type="protein sequence ID" value="MBE9070162.1"/>
    <property type="molecule type" value="Genomic_DNA"/>
</dbReference>
<comment type="similarity">
    <text evidence="2">Belongs to the YkuD family.</text>
</comment>
<dbReference type="PROSITE" id="PS52029">
    <property type="entry name" value="LD_TPASE"/>
    <property type="match status" value="1"/>
</dbReference>
<organism evidence="11 12">
    <name type="scientific">Leptolyngbya cf. ectocarpi LEGE 11479</name>
    <dbReference type="NCBI Taxonomy" id="1828722"/>
    <lineage>
        <taxon>Bacteria</taxon>
        <taxon>Bacillati</taxon>
        <taxon>Cyanobacteriota</taxon>
        <taxon>Cyanophyceae</taxon>
        <taxon>Leptolyngbyales</taxon>
        <taxon>Leptolyngbyaceae</taxon>
        <taxon>Leptolyngbya group</taxon>
        <taxon>Leptolyngbya</taxon>
    </lineage>
</organism>
<dbReference type="GO" id="GO:0018104">
    <property type="term" value="P:peptidoglycan-protein cross-linking"/>
    <property type="evidence" value="ECO:0007669"/>
    <property type="project" value="TreeGrafter"/>
</dbReference>
<keyword evidence="6 9" id="KW-0133">Cell shape</keyword>
<keyword evidence="12" id="KW-1185">Reference proteome</keyword>